<protein>
    <submittedName>
        <fullName evidence="3">Carbohydrate ABC transporter substrate-binding protein, CUT1 family (TC 3.A.1.1.-)</fullName>
    </submittedName>
</protein>
<evidence type="ECO:0000313" key="3">
    <source>
        <dbReference type="EMBL" id="SDX32859.1"/>
    </source>
</evidence>
<dbReference type="CDD" id="cd14748">
    <property type="entry name" value="PBP2_UgpB"/>
    <property type="match status" value="1"/>
</dbReference>
<dbReference type="PANTHER" id="PTHR43649:SF30">
    <property type="entry name" value="ABC TRANSPORTER SUBSTRATE-BINDING PROTEIN"/>
    <property type="match status" value="1"/>
</dbReference>
<evidence type="ECO:0000313" key="4">
    <source>
        <dbReference type="Proteomes" id="UP000199441"/>
    </source>
</evidence>
<organism evidence="3 4">
    <name type="scientific">Litoreibacter albidus</name>
    <dbReference type="NCBI Taxonomy" id="670155"/>
    <lineage>
        <taxon>Bacteria</taxon>
        <taxon>Pseudomonadati</taxon>
        <taxon>Pseudomonadota</taxon>
        <taxon>Alphaproteobacteria</taxon>
        <taxon>Rhodobacterales</taxon>
        <taxon>Roseobacteraceae</taxon>
        <taxon>Litoreibacter</taxon>
    </lineage>
</organism>
<proteinExistence type="inferred from homology"/>
<dbReference type="SUPFAM" id="SSF53850">
    <property type="entry name" value="Periplasmic binding protein-like II"/>
    <property type="match status" value="1"/>
</dbReference>
<dbReference type="EMBL" id="FNOI01000006">
    <property type="protein sequence ID" value="SDX32859.1"/>
    <property type="molecule type" value="Genomic_DNA"/>
</dbReference>
<dbReference type="GO" id="GO:0042597">
    <property type="term" value="C:periplasmic space"/>
    <property type="evidence" value="ECO:0007669"/>
    <property type="project" value="UniProtKB-SubCell"/>
</dbReference>
<gene>
    <name evidence="3" type="ORF">SAMN04488001_2920</name>
</gene>
<sequence>MGDKMIAKVGKMSGVGLLALLGSTMLVSADVTVEFWHSFGGGSGEALAQIIENFEAENDGITIDAQEIGNYNDIVTKLQAAIPAQRAPDAVIMEVTRYGLFADRGVLKDLTPYVDADPLKDDLFGFAREVGVYEDKNYIVPFNSSTPVLYFNKAIFERAGLSEDTPLNTYDDLLAAAQQITDTLGDEGITGIAAPGQFARWGLIMGNDSDLIDSVSGEILLDAPNTIEAYEFMASLVHEHEVASPDGVTQENNGRDAFLAGRVGMMINSTGNYGRAASSLGDDAVVVPMPCNKVCAVPIGGAGIGILSTSDSEVQDAAYQFISFAASAESNALWFSETGYMPINQQTAQQPLAIEALAEKPGIDVAINQLDFARGRPRPPVVTWMRASEYDLWQAMALGQRDPSEVLTEFAESTRAEAERLER</sequence>
<accession>A0A1H3AVJ9</accession>
<dbReference type="AlphaFoldDB" id="A0A1H3AVJ9"/>
<evidence type="ECO:0000256" key="1">
    <source>
        <dbReference type="ARBA" id="ARBA00004418"/>
    </source>
</evidence>
<keyword evidence="4" id="KW-1185">Reference proteome</keyword>
<dbReference type="Gene3D" id="3.40.190.10">
    <property type="entry name" value="Periplasmic binding protein-like II"/>
    <property type="match status" value="1"/>
</dbReference>
<comment type="similarity">
    <text evidence="2">Belongs to the bacterial solute-binding protein 1 family.</text>
</comment>
<dbReference type="InterPro" id="IPR006059">
    <property type="entry name" value="SBP"/>
</dbReference>
<dbReference type="Proteomes" id="UP000199441">
    <property type="component" value="Unassembled WGS sequence"/>
</dbReference>
<reference evidence="4" key="1">
    <citation type="submission" date="2016-10" db="EMBL/GenBank/DDBJ databases">
        <authorList>
            <person name="Varghese N."/>
            <person name="Submissions S."/>
        </authorList>
    </citation>
    <scope>NUCLEOTIDE SEQUENCE [LARGE SCALE GENOMIC DNA]</scope>
    <source>
        <strain evidence="4">DSM 26922</strain>
    </source>
</reference>
<dbReference type="STRING" id="670155.SAMN04488001_2920"/>
<name>A0A1H3AVJ9_9RHOB</name>
<dbReference type="PANTHER" id="PTHR43649">
    <property type="entry name" value="ARABINOSE-BINDING PROTEIN-RELATED"/>
    <property type="match status" value="1"/>
</dbReference>
<dbReference type="Pfam" id="PF13416">
    <property type="entry name" value="SBP_bac_8"/>
    <property type="match status" value="1"/>
</dbReference>
<evidence type="ECO:0000256" key="2">
    <source>
        <dbReference type="ARBA" id="ARBA00008520"/>
    </source>
</evidence>
<dbReference type="RefSeq" id="WP_211664271.1">
    <property type="nucleotide sequence ID" value="NZ_FNOI01000006.1"/>
</dbReference>
<dbReference type="InterPro" id="IPR050490">
    <property type="entry name" value="Bact_solute-bd_prot1"/>
</dbReference>
<comment type="subcellular location">
    <subcellularLocation>
        <location evidence="1">Periplasm</location>
    </subcellularLocation>
</comment>